<dbReference type="GO" id="GO:0005737">
    <property type="term" value="C:cytoplasm"/>
    <property type="evidence" value="ECO:0007669"/>
    <property type="project" value="TreeGrafter"/>
</dbReference>
<feature type="domain" description="Protein kinase" evidence="13">
    <location>
        <begin position="24"/>
        <end position="278"/>
    </location>
</feature>
<evidence type="ECO:0000256" key="6">
    <source>
        <dbReference type="ARBA" id="ARBA00022782"/>
    </source>
</evidence>
<keyword evidence="12" id="KW-0808">Transferase</keyword>
<dbReference type="GO" id="GO:0030154">
    <property type="term" value="P:cell differentiation"/>
    <property type="evidence" value="ECO:0007669"/>
    <property type="project" value="UniProtKB-KW"/>
</dbReference>
<dbReference type="Gene3D" id="1.10.510.10">
    <property type="entry name" value="Transferase(Phosphotransferase) domain 1"/>
    <property type="match status" value="1"/>
</dbReference>
<keyword evidence="4" id="KW-0479">Metal-binding</keyword>
<evidence type="ECO:0000256" key="11">
    <source>
        <dbReference type="PROSITE-ProRule" id="PRU10141"/>
    </source>
</evidence>
<feature type="binding site" evidence="11">
    <location>
        <position position="53"/>
    </location>
    <ligand>
        <name>ATP</name>
        <dbReference type="ChEBI" id="CHEBI:30616"/>
    </ligand>
</feature>
<keyword evidence="14" id="KW-1185">Reference proteome</keyword>
<keyword evidence="6" id="KW-0221">Differentiation</keyword>
<dbReference type="KEGG" id="osn:115217297"/>
<name>A0A7E6F5V9_9MOLL</name>
<proteinExistence type="inferred from homology"/>
<dbReference type="GO" id="GO:0035556">
    <property type="term" value="P:intracellular signal transduction"/>
    <property type="evidence" value="ECO:0007669"/>
    <property type="project" value="TreeGrafter"/>
</dbReference>
<evidence type="ECO:0000256" key="4">
    <source>
        <dbReference type="ARBA" id="ARBA00022723"/>
    </source>
</evidence>
<comment type="cofactor">
    <cofactor evidence="1">
        <name>Mg(2+)</name>
        <dbReference type="ChEBI" id="CHEBI:18420"/>
    </cofactor>
</comment>
<dbReference type="PANTHER" id="PTHR24346:SF102">
    <property type="entry name" value="TESTIS-SPECIFIC SERINE_THREONINE-PROTEIN KINASE 1"/>
    <property type="match status" value="1"/>
</dbReference>
<keyword evidence="12" id="KW-0418">Kinase</keyword>
<comment type="similarity">
    <text evidence="12">Belongs to the protein kinase superfamily.</text>
</comment>
<sequence>MTAESKNSKASRFIEDSSIEISGYKFGPTIGHGSYSKVKLGFSENERKKVAIKILDLTKIPSEFRDRFLPREIEIVQAVKHPNIANVYEILTIEKKTFIIMEFASHGTLLEYINLRGSLSENHARKMYMPIVNAVDYLHRNLIVHRDLKCENIMLDGENNIKLTDFGFARYFRDTDIFKTFCGSAAYAPPEILQGIPYSPVLHDIWALGVILYNMICAAMPFDDSNIKKTISDQLHQRFNFRKKRNISRACKSLIKGILCPDTETRLKVQDILNSAWMHDTHKTAPVSATASRVSVSSVNARQTPTKQVGGYKSKCPTSKIGVMFQRGSLA</sequence>
<dbReference type="Pfam" id="PF00069">
    <property type="entry name" value="Pkinase"/>
    <property type="match status" value="1"/>
</dbReference>
<keyword evidence="8" id="KW-0460">Magnesium</keyword>
<keyword evidence="3" id="KW-0597">Phosphoprotein</keyword>
<evidence type="ECO:0000256" key="3">
    <source>
        <dbReference type="ARBA" id="ARBA00022553"/>
    </source>
</evidence>
<dbReference type="SUPFAM" id="SSF56112">
    <property type="entry name" value="Protein kinase-like (PK-like)"/>
    <property type="match status" value="1"/>
</dbReference>
<evidence type="ECO:0000256" key="2">
    <source>
        <dbReference type="ARBA" id="ARBA00022473"/>
    </source>
</evidence>
<accession>A0A7E6F5V9</accession>
<dbReference type="SMART" id="SM00220">
    <property type="entry name" value="S_TKc"/>
    <property type="match status" value="1"/>
</dbReference>
<evidence type="ECO:0000313" key="14">
    <source>
        <dbReference type="Proteomes" id="UP000515154"/>
    </source>
</evidence>
<dbReference type="GO" id="GO:0000287">
    <property type="term" value="F:magnesium ion binding"/>
    <property type="evidence" value="ECO:0007669"/>
    <property type="project" value="UniProtKB-ARBA"/>
</dbReference>
<evidence type="ECO:0000256" key="1">
    <source>
        <dbReference type="ARBA" id="ARBA00001946"/>
    </source>
</evidence>
<dbReference type="AlphaFoldDB" id="A0A7E6F5V9"/>
<dbReference type="RefSeq" id="XP_036363156.1">
    <property type="nucleotide sequence ID" value="XM_036507263.1"/>
</dbReference>
<dbReference type="PROSITE" id="PS50011">
    <property type="entry name" value="PROTEIN_KINASE_DOM"/>
    <property type="match status" value="1"/>
</dbReference>
<reference evidence="15" key="1">
    <citation type="submission" date="2025-08" db="UniProtKB">
        <authorList>
            <consortium name="RefSeq"/>
        </authorList>
    </citation>
    <scope>IDENTIFICATION</scope>
</reference>
<gene>
    <name evidence="15" type="primary">LOC115217297</name>
</gene>
<keyword evidence="5 11" id="KW-0547">Nucleotide-binding</keyword>
<evidence type="ECO:0000259" key="13">
    <source>
        <dbReference type="PROSITE" id="PS50011"/>
    </source>
</evidence>
<protein>
    <submittedName>
        <fullName evidence="15">Testis-specific serine/threonine-protein kinase 1-like</fullName>
    </submittedName>
</protein>
<evidence type="ECO:0000256" key="7">
    <source>
        <dbReference type="ARBA" id="ARBA00022840"/>
    </source>
</evidence>
<dbReference type="InterPro" id="IPR011009">
    <property type="entry name" value="Kinase-like_dom_sf"/>
</dbReference>
<keyword evidence="9" id="KW-0832">Ubl conjugation</keyword>
<organism evidence="14 15">
    <name type="scientific">Octopus sinensis</name>
    <name type="common">East Asian common octopus</name>
    <dbReference type="NCBI Taxonomy" id="2607531"/>
    <lineage>
        <taxon>Eukaryota</taxon>
        <taxon>Metazoa</taxon>
        <taxon>Spiralia</taxon>
        <taxon>Lophotrochozoa</taxon>
        <taxon>Mollusca</taxon>
        <taxon>Cephalopoda</taxon>
        <taxon>Coleoidea</taxon>
        <taxon>Octopodiformes</taxon>
        <taxon>Octopoda</taxon>
        <taxon>Incirrata</taxon>
        <taxon>Octopodidae</taxon>
        <taxon>Octopus</taxon>
    </lineage>
</organism>
<dbReference type="PROSITE" id="PS00107">
    <property type="entry name" value="PROTEIN_KINASE_ATP"/>
    <property type="match status" value="1"/>
</dbReference>
<evidence type="ECO:0000256" key="8">
    <source>
        <dbReference type="ARBA" id="ARBA00022842"/>
    </source>
</evidence>
<dbReference type="GO" id="GO:0005524">
    <property type="term" value="F:ATP binding"/>
    <property type="evidence" value="ECO:0007669"/>
    <property type="project" value="UniProtKB-UniRule"/>
</dbReference>
<dbReference type="Proteomes" id="UP000515154">
    <property type="component" value="Linkage group LG11"/>
</dbReference>
<evidence type="ECO:0000256" key="5">
    <source>
        <dbReference type="ARBA" id="ARBA00022741"/>
    </source>
</evidence>
<keyword evidence="12" id="KW-0723">Serine/threonine-protein kinase</keyword>
<dbReference type="GO" id="GO:0000226">
    <property type="term" value="P:microtubule cytoskeleton organization"/>
    <property type="evidence" value="ECO:0007669"/>
    <property type="project" value="TreeGrafter"/>
</dbReference>
<dbReference type="PROSITE" id="PS00108">
    <property type="entry name" value="PROTEIN_KINASE_ST"/>
    <property type="match status" value="1"/>
</dbReference>
<dbReference type="InterPro" id="IPR000719">
    <property type="entry name" value="Prot_kinase_dom"/>
</dbReference>
<dbReference type="PANTHER" id="PTHR24346">
    <property type="entry name" value="MAP/MICROTUBULE AFFINITY-REGULATING KINASE"/>
    <property type="match status" value="1"/>
</dbReference>
<keyword evidence="2" id="KW-0217">Developmental protein</keyword>
<keyword evidence="7 11" id="KW-0067">ATP-binding</keyword>
<evidence type="ECO:0000256" key="12">
    <source>
        <dbReference type="RuleBase" id="RU000304"/>
    </source>
</evidence>
<dbReference type="FunFam" id="1.10.510.10:FF:000658">
    <property type="entry name" value="Protein CBG12184"/>
    <property type="match status" value="1"/>
</dbReference>
<dbReference type="InterPro" id="IPR008271">
    <property type="entry name" value="Ser/Thr_kinase_AS"/>
</dbReference>
<evidence type="ECO:0000256" key="10">
    <source>
        <dbReference type="ARBA" id="ARBA00022871"/>
    </source>
</evidence>
<evidence type="ECO:0000313" key="15">
    <source>
        <dbReference type="RefSeq" id="XP_036363156.1"/>
    </source>
</evidence>
<keyword evidence="10" id="KW-0744">Spermatogenesis</keyword>
<dbReference type="GO" id="GO:0007283">
    <property type="term" value="P:spermatogenesis"/>
    <property type="evidence" value="ECO:0007669"/>
    <property type="project" value="UniProtKB-KW"/>
</dbReference>
<evidence type="ECO:0000256" key="9">
    <source>
        <dbReference type="ARBA" id="ARBA00022843"/>
    </source>
</evidence>
<dbReference type="GO" id="GO:0050321">
    <property type="term" value="F:tau-protein kinase activity"/>
    <property type="evidence" value="ECO:0007669"/>
    <property type="project" value="TreeGrafter"/>
</dbReference>
<dbReference type="InterPro" id="IPR017441">
    <property type="entry name" value="Protein_kinase_ATP_BS"/>
</dbReference>